<keyword evidence="2" id="KW-0812">Transmembrane</keyword>
<evidence type="ECO:0000313" key="6">
    <source>
        <dbReference type="Proteomes" id="UP000467349"/>
    </source>
</evidence>
<keyword evidence="2" id="KW-1133">Transmembrane helix</keyword>
<evidence type="ECO:0000313" key="4">
    <source>
        <dbReference type="EMBL" id="MTV43295.1"/>
    </source>
</evidence>
<feature type="domain" description="FtsK" evidence="3">
    <location>
        <begin position="195"/>
        <end position="395"/>
    </location>
</feature>
<dbReference type="Proteomes" id="UP000469505">
    <property type="component" value="Unassembled WGS sequence"/>
</dbReference>
<keyword evidence="5" id="KW-0131">Cell cycle</keyword>
<dbReference type="PROSITE" id="PS50901">
    <property type="entry name" value="FTSK"/>
    <property type="match status" value="1"/>
</dbReference>
<dbReference type="GO" id="GO:0005524">
    <property type="term" value="F:ATP binding"/>
    <property type="evidence" value="ECO:0007669"/>
    <property type="project" value="UniProtKB-UniRule"/>
</dbReference>
<organism evidence="5 7">
    <name type="scientific">Streptococcus pneumoniae</name>
    <dbReference type="NCBI Taxonomy" id="1313"/>
    <lineage>
        <taxon>Bacteria</taxon>
        <taxon>Bacillati</taxon>
        <taxon>Bacillota</taxon>
        <taxon>Bacilli</taxon>
        <taxon>Lactobacillales</taxon>
        <taxon>Streptococcaceae</taxon>
        <taxon>Streptococcus</taxon>
    </lineage>
</organism>
<gene>
    <name evidence="5" type="ORF">GM543_08560</name>
    <name evidence="4" type="ORF">GM545_06620</name>
</gene>
<dbReference type="SUPFAM" id="SSF52540">
    <property type="entry name" value="P-loop containing nucleoside triphosphate hydrolases"/>
    <property type="match status" value="1"/>
</dbReference>
<reference evidence="6 7" key="1">
    <citation type="submission" date="2019-11" db="EMBL/GenBank/DDBJ databases">
        <title>Growth characteristics of pneumococcus vary with the chemical composition of the capsule and with environmental conditions.</title>
        <authorList>
            <person name="Tothpal A."/>
            <person name="Desobry K."/>
            <person name="Joshi S."/>
            <person name="Wyllie A.L."/>
            <person name="Weinberger D.M."/>
        </authorList>
    </citation>
    <scope>NUCLEOTIDE SEQUENCE [LARGE SCALE GENOMIC DNA]</scope>
    <source>
        <strain evidence="4">Pnumococcus09N</strain>
        <strain evidence="6">pnumococcus09N</strain>
        <strain evidence="7">pnumococcus35B</strain>
        <strain evidence="5">Pnumococcus35B</strain>
    </source>
</reference>
<dbReference type="InterPro" id="IPR027417">
    <property type="entry name" value="P-loop_NTPase"/>
</dbReference>
<keyword evidence="5" id="KW-0132">Cell division</keyword>
<keyword evidence="2" id="KW-0472">Membrane</keyword>
<evidence type="ECO:0000256" key="1">
    <source>
        <dbReference type="PROSITE-ProRule" id="PRU00289"/>
    </source>
</evidence>
<keyword evidence="1" id="KW-0067">ATP-binding</keyword>
<sequence>MRMLNQTIRVKSKYPYLIRPRNIKIVRLFIQIFVFLLLISSWIAIIPFIARLVFSMFFISLLFFVEKFFRSNFIAKLRNKLNIREALFYMLISLNLYDELDNEVVDTAVLYFDVENNKVVVCAPLFGNRYLKTLKNLEEYLCPTLGLSLLSKKEEIDKIVYVLGQKEEIEQYVFNSNTLTREFFKDIPSSIIKLSNTQKFSLKSNTNLGIYGRTGTGKTIALQWYLFNALAKGCGIADNTYLGIVDGKAADLYRIGELLHEELGEQVAVGSSPQMLAQLSRKFIENMDARFKIIKQNSSLNADIYELDELGLVPNFLFVDELASIRDSCGSTKQGRETWNEILQNLGLIARKGRQAGCHLVLSTQDPNAENIPVELRNQISAVLYLGAPGADRLKMAFSMCELENVPTVSDRKGEALFYADGLNTVEPVLTIVPFVDLKTKKEFLNVVRNILPTNDGLPPLAK</sequence>
<dbReference type="EMBL" id="WNHX01000044">
    <property type="protein sequence ID" value="MTV87557.1"/>
    <property type="molecule type" value="Genomic_DNA"/>
</dbReference>
<accession>A0A4J9F7V1</accession>
<comment type="caution">
    <text evidence="5">The sequence shown here is derived from an EMBL/GenBank/DDBJ whole genome shotgun (WGS) entry which is preliminary data.</text>
</comment>
<dbReference type="GO" id="GO:0003677">
    <property type="term" value="F:DNA binding"/>
    <property type="evidence" value="ECO:0007669"/>
    <property type="project" value="InterPro"/>
</dbReference>
<dbReference type="Proteomes" id="UP000467349">
    <property type="component" value="Unassembled WGS sequence"/>
</dbReference>
<evidence type="ECO:0000313" key="7">
    <source>
        <dbReference type="Proteomes" id="UP000469505"/>
    </source>
</evidence>
<feature type="binding site" evidence="1">
    <location>
        <begin position="212"/>
        <end position="219"/>
    </location>
    <ligand>
        <name>ATP</name>
        <dbReference type="ChEBI" id="CHEBI:30616"/>
    </ligand>
</feature>
<name>A0A4J9F7V1_STREE</name>
<dbReference type="EMBL" id="WNHU01000030">
    <property type="protein sequence ID" value="MTV43295.1"/>
    <property type="molecule type" value="Genomic_DNA"/>
</dbReference>
<dbReference type="Gene3D" id="3.40.50.300">
    <property type="entry name" value="P-loop containing nucleotide triphosphate hydrolases"/>
    <property type="match status" value="1"/>
</dbReference>
<dbReference type="GO" id="GO:0051301">
    <property type="term" value="P:cell division"/>
    <property type="evidence" value="ECO:0007669"/>
    <property type="project" value="UniProtKB-KW"/>
</dbReference>
<evidence type="ECO:0000256" key="2">
    <source>
        <dbReference type="SAM" id="Phobius"/>
    </source>
</evidence>
<dbReference type="AlphaFoldDB" id="A0A4J9F7V1"/>
<feature type="transmembrane region" description="Helical" evidence="2">
    <location>
        <begin position="25"/>
        <end position="46"/>
    </location>
</feature>
<keyword evidence="1" id="KW-0547">Nucleotide-binding</keyword>
<evidence type="ECO:0000313" key="5">
    <source>
        <dbReference type="EMBL" id="MTV87557.1"/>
    </source>
</evidence>
<evidence type="ECO:0000259" key="3">
    <source>
        <dbReference type="PROSITE" id="PS50901"/>
    </source>
</evidence>
<dbReference type="InterPro" id="IPR002543">
    <property type="entry name" value="FtsK_dom"/>
</dbReference>
<protein>
    <submittedName>
        <fullName evidence="5">Cell division protein FtsK</fullName>
    </submittedName>
</protein>
<proteinExistence type="predicted"/>
<dbReference type="RefSeq" id="WP_001242575.1">
    <property type="nucleotide sequence ID" value="NZ_AP025936.1"/>
</dbReference>